<protein>
    <submittedName>
        <fullName evidence="1">Uncharacterized protein</fullName>
    </submittedName>
</protein>
<evidence type="ECO:0000313" key="1">
    <source>
        <dbReference type="EMBL" id="JAD91809.1"/>
    </source>
</evidence>
<organism evidence="1">
    <name type="scientific">Arundo donax</name>
    <name type="common">Giant reed</name>
    <name type="synonym">Donax arundinaceus</name>
    <dbReference type="NCBI Taxonomy" id="35708"/>
    <lineage>
        <taxon>Eukaryota</taxon>
        <taxon>Viridiplantae</taxon>
        <taxon>Streptophyta</taxon>
        <taxon>Embryophyta</taxon>
        <taxon>Tracheophyta</taxon>
        <taxon>Spermatophyta</taxon>
        <taxon>Magnoliopsida</taxon>
        <taxon>Liliopsida</taxon>
        <taxon>Poales</taxon>
        <taxon>Poaceae</taxon>
        <taxon>PACMAD clade</taxon>
        <taxon>Arundinoideae</taxon>
        <taxon>Arundineae</taxon>
        <taxon>Arundo</taxon>
    </lineage>
</organism>
<accession>A0A0A9DTB1</accession>
<sequence length="75" mass="8351">MPSGEPLMNLATLPLLEIVFPFYRIRGIWIECKSKCLDLSLPVDLALTSHVCKRRVATQYSDPPPFPSCCAEPSS</sequence>
<dbReference type="EMBL" id="GBRH01206086">
    <property type="protein sequence ID" value="JAD91809.1"/>
    <property type="molecule type" value="Transcribed_RNA"/>
</dbReference>
<dbReference type="AlphaFoldDB" id="A0A0A9DTB1"/>
<name>A0A0A9DTB1_ARUDO</name>
<proteinExistence type="predicted"/>
<reference evidence="1" key="2">
    <citation type="journal article" date="2015" name="Data Brief">
        <title>Shoot transcriptome of the giant reed, Arundo donax.</title>
        <authorList>
            <person name="Barrero R.A."/>
            <person name="Guerrero F.D."/>
            <person name="Moolhuijzen P."/>
            <person name="Goolsby J.A."/>
            <person name="Tidwell J."/>
            <person name="Bellgard S.E."/>
            <person name="Bellgard M.I."/>
        </authorList>
    </citation>
    <scope>NUCLEOTIDE SEQUENCE</scope>
    <source>
        <tissue evidence="1">Shoot tissue taken approximately 20 cm above the soil surface</tissue>
    </source>
</reference>
<reference evidence="1" key="1">
    <citation type="submission" date="2014-09" db="EMBL/GenBank/DDBJ databases">
        <authorList>
            <person name="Magalhaes I.L.F."/>
            <person name="Oliveira U."/>
            <person name="Santos F.R."/>
            <person name="Vidigal T.H.D.A."/>
            <person name="Brescovit A.D."/>
            <person name="Santos A.J."/>
        </authorList>
    </citation>
    <scope>NUCLEOTIDE SEQUENCE</scope>
    <source>
        <tissue evidence="1">Shoot tissue taken approximately 20 cm above the soil surface</tissue>
    </source>
</reference>